<reference evidence="2" key="1">
    <citation type="submission" date="2016-06" db="EMBL/GenBank/DDBJ databases">
        <title>Parallel loss of symbiosis genes in relatives of nitrogen-fixing non-legume Parasponia.</title>
        <authorList>
            <person name="Van Velzen R."/>
            <person name="Holmer R."/>
            <person name="Bu F."/>
            <person name="Rutten L."/>
            <person name="Van Zeijl A."/>
            <person name="Liu W."/>
            <person name="Santuari L."/>
            <person name="Cao Q."/>
            <person name="Sharma T."/>
            <person name="Shen D."/>
            <person name="Roswanjaya Y."/>
            <person name="Wardhani T."/>
            <person name="Kalhor M.S."/>
            <person name="Jansen J."/>
            <person name="Van den Hoogen J."/>
            <person name="Gungor B."/>
            <person name="Hartog M."/>
            <person name="Hontelez J."/>
            <person name="Verver J."/>
            <person name="Yang W.-C."/>
            <person name="Schijlen E."/>
            <person name="Repin R."/>
            <person name="Schilthuizen M."/>
            <person name="Schranz E."/>
            <person name="Heidstra R."/>
            <person name="Miyata K."/>
            <person name="Fedorova E."/>
            <person name="Kohlen W."/>
            <person name="Bisseling T."/>
            <person name="Smit S."/>
            <person name="Geurts R."/>
        </authorList>
    </citation>
    <scope>NUCLEOTIDE SEQUENCE [LARGE SCALE GENOMIC DNA]</scope>
    <source>
        <strain evidence="2">cv. RG33-2</strain>
    </source>
</reference>
<feature type="non-terminal residue" evidence="1">
    <location>
        <position position="1"/>
    </location>
</feature>
<gene>
    <name evidence="1" type="ORF">TorRG33x02_090770</name>
</gene>
<dbReference type="Proteomes" id="UP000237000">
    <property type="component" value="Unassembled WGS sequence"/>
</dbReference>
<evidence type="ECO:0000313" key="2">
    <source>
        <dbReference type="Proteomes" id="UP000237000"/>
    </source>
</evidence>
<evidence type="ECO:0000313" key="1">
    <source>
        <dbReference type="EMBL" id="PON95185.1"/>
    </source>
</evidence>
<dbReference type="AlphaFoldDB" id="A0A2P5FBM3"/>
<organism evidence="1 2">
    <name type="scientific">Trema orientale</name>
    <name type="common">Charcoal tree</name>
    <name type="synonym">Celtis orientalis</name>
    <dbReference type="NCBI Taxonomy" id="63057"/>
    <lineage>
        <taxon>Eukaryota</taxon>
        <taxon>Viridiplantae</taxon>
        <taxon>Streptophyta</taxon>
        <taxon>Embryophyta</taxon>
        <taxon>Tracheophyta</taxon>
        <taxon>Spermatophyta</taxon>
        <taxon>Magnoliopsida</taxon>
        <taxon>eudicotyledons</taxon>
        <taxon>Gunneridae</taxon>
        <taxon>Pentapetalae</taxon>
        <taxon>rosids</taxon>
        <taxon>fabids</taxon>
        <taxon>Rosales</taxon>
        <taxon>Cannabaceae</taxon>
        <taxon>Trema</taxon>
    </lineage>
</organism>
<comment type="caution">
    <text evidence="1">The sequence shown here is derived from an EMBL/GenBank/DDBJ whole genome shotgun (WGS) entry which is preliminary data.</text>
</comment>
<sequence length="52" mass="5732">TTSSPADFLYPRPADDCLVPERQSKPVNDISLRYPITNISIAMVSFHVLGVV</sequence>
<accession>A0A2P5FBM3</accession>
<dbReference type="EMBL" id="JXTC01000046">
    <property type="protein sequence ID" value="PON95185.1"/>
    <property type="molecule type" value="Genomic_DNA"/>
</dbReference>
<protein>
    <submittedName>
        <fullName evidence="1">Uncharacterized protein</fullName>
    </submittedName>
</protein>
<keyword evidence="2" id="KW-1185">Reference proteome</keyword>
<name>A0A2P5FBM3_TREOI</name>
<proteinExistence type="predicted"/>
<dbReference type="InParanoid" id="A0A2P5FBM3"/>